<feature type="compositionally biased region" description="Low complexity" evidence="3">
    <location>
        <begin position="139"/>
        <end position="174"/>
    </location>
</feature>
<dbReference type="SUPFAM" id="SSF56574">
    <property type="entry name" value="Serpins"/>
    <property type="match status" value="1"/>
</dbReference>
<proteinExistence type="predicted"/>
<feature type="compositionally biased region" description="Polar residues" evidence="3">
    <location>
        <begin position="227"/>
        <end position="238"/>
    </location>
</feature>
<feature type="region of interest" description="Disordered" evidence="3">
    <location>
        <begin position="126"/>
        <end position="174"/>
    </location>
</feature>
<evidence type="ECO:0000313" key="4">
    <source>
        <dbReference type="EMBL" id="JAG01254.1"/>
    </source>
</evidence>
<sequence>EYICIFELEASALINFIFLRSSYYFQLISSKKENIAFSPYGLVSVALVLYEGSTGPSAAEIHNSLRLPWDREVTRVGFRDMHRYLKSYFSNDGFLRGLVLSKPNIGLRKNYTDLLQFYGFDVRTSQPHVPHTPRPPVLTTMKPTTTQSTPITTSKPLKTTMVPDRTTTTPAPDTTLFTFSSKFGSTTTENPKQQTTLLTTLNDKPGTTLSPQTNLPSSRTTLERATESTTVFSTTVRRPTTAEPSTTTPTLTTMKASVTTTTRATTTTTTTTTTTPPPTTTMPPETTSTTQKSTTSFQTPTTTTSIPLETTKSVDSTQAGTTLDVITMTDKKPNTPEIMSQVNISALTTTAQPKPDMEEREGDSDMVMTLKPTEINTGGSTMMMDINTNIPQETTKQTTMQEATTIVMEPEMTMGGITNRVSSTTMSPSREATTLETSNTVEVSVAETTVVKTVSLSDPNTTPTPFPGNEQTVVPEERSTAPIQSGGVTLVIETTTTPATTSLSEDNTIMASESMIDQTTTILQSEVTTKPPDDDSNSTS</sequence>
<feature type="region of interest" description="Disordered" evidence="3">
    <location>
        <begin position="455"/>
        <end position="475"/>
    </location>
</feature>
<dbReference type="InterPro" id="IPR036186">
    <property type="entry name" value="Serpin_sf"/>
</dbReference>
<feature type="compositionally biased region" description="Polar residues" evidence="3">
    <location>
        <begin position="343"/>
        <end position="352"/>
    </location>
</feature>
<dbReference type="EMBL" id="GBHO01042350">
    <property type="protein sequence ID" value="JAG01254.1"/>
    <property type="molecule type" value="Transcribed_RNA"/>
</dbReference>
<dbReference type="Gene3D" id="3.30.497.10">
    <property type="entry name" value="Antithrombin, subunit I, domain 2"/>
    <property type="match status" value="1"/>
</dbReference>
<feature type="region of interest" description="Disordered" evidence="3">
    <location>
        <begin position="202"/>
        <end position="304"/>
    </location>
</feature>
<keyword evidence="2" id="KW-0722">Serine protease inhibitor</keyword>
<feature type="non-terminal residue" evidence="4">
    <location>
        <position position="540"/>
    </location>
</feature>
<evidence type="ECO:0000256" key="2">
    <source>
        <dbReference type="ARBA" id="ARBA00022900"/>
    </source>
</evidence>
<feature type="compositionally biased region" description="Polar residues" evidence="3">
    <location>
        <begin position="202"/>
        <end position="220"/>
    </location>
</feature>
<feature type="non-terminal residue" evidence="4">
    <location>
        <position position="1"/>
    </location>
</feature>
<protein>
    <recommendedName>
        <fullName evidence="5">Zonadhesin</fullName>
    </recommendedName>
</protein>
<evidence type="ECO:0000256" key="1">
    <source>
        <dbReference type="ARBA" id="ARBA00022690"/>
    </source>
</evidence>
<reference evidence="4" key="2">
    <citation type="submission" date="2014-07" db="EMBL/GenBank/DDBJ databases">
        <authorList>
            <person name="Hull J."/>
        </authorList>
    </citation>
    <scope>NUCLEOTIDE SEQUENCE</scope>
</reference>
<reference evidence="4" key="1">
    <citation type="journal article" date="2014" name="PLoS ONE">
        <title>Transcriptome-Based Identification of ABC Transporters in the Western Tarnished Plant Bug Lygus hesperus.</title>
        <authorList>
            <person name="Hull J.J."/>
            <person name="Chaney K."/>
            <person name="Geib S.M."/>
            <person name="Fabrick J.A."/>
            <person name="Brent C.S."/>
            <person name="Walsh D."/>
            <person name="Lavine L.C."/>
        </authorList>
    </citation>
    <scope>NUCLEOTIDE SEQUENCE</scope>
</reference>
<accession>A0A0A9W0A3</accession>
<feature type="region of interest" description="Disordered" evidence="3">
    <location>
        <begin position="343"/>
        <end position="364"/>
    </location>
</feature>
<dbReference type="AlphaFoldDB" id="A0A0A9W0A3"/>
<name>A0A0A9W0A3_LYGHE</name>
<dbReference type="GO" id="GO:0004867">
    <property type="term" value="F:serine-type endopeptidase inhibitor activity"/>
    <property type="evidence" value="ECO:0007669"/>
    <property type="project" value="UniProtKB-KW"/>
</dbReference>
<gene>
    <name evidence="4" type="ORF">CM83_8484</name>
</gene>
<feature type="compositionally biased region" description="Low complexity" evidence="3">
    <location>
        <begin position="239"/>
        <end position="274"/>
    </location>
</feature>
<evidence type="ECO:0008006" key="5">
    <source>
        <dbReference type="Google" id="ProtNLM"/>
    </source>
</evidence>
<organism evidence="4">
    <name type="scientific">Lygus hesperus</name>
    <name type="common">Western plant bug</name>
    <dbReference type="NCBI Taxonomy" id="30085"/>
    <lineage>
        <taxon>Eukaryota</taxon>
        <taxon>Metazoa</taxon>
        <taxon>Ecdysozoa</taxon>
        <taxon>Arthropoda</taxon>
        <taxon>Hexapoda</taxon>
        <taxon>Insecta</taxon>
        <taxon>Pterygota</taxon>
        <taxon>Neoptera</taxon>
        <taxon>Paraneoptera</taxon>
        <taxon>Hemiptera</taxon>
        <taxon>Heteroptera</taxon>
        <taxon>Panheteroptera</taxon>
        <taxon>Cimicomorpha</taxon>
        <taxon>Miridae</taxon>
        <taxon>Mirini</taxon>
        <taxon>Lygus</taxon>
    </lineage>
</organism>
<keyword evidence="1" id="KW-0646">Protease inhibitor</keyword>
<evidence type="ECO:0000256" key="3">
    <source>
        <dbReference type="SAM" id="MobiDB-lite"/>
    </source>
</evidence>
<dbReference type="InterPro" id="IPR042178">
    <property type="entry name" value="Serpin_sf_1"/>
</dbReference>
<feature type="compositionally biased region" description="Low complexity" evidence="3">
    <location>
        <begin position="282"/>
        <end position="304"/>
    </location>
</feature>